<reference evidence="2" key="1">
    <citation type="submission" date="2014-11" db="EMBL/GenBank/DDBJ databases">
        <authorList>
            <person name="Amaro Gonzalez C."/>
        </authorList>
    </citation>
    <scope>NUCLEOTIDE SEQUENCE</scope>
</reference>
<protein>
    <submittedName>
        <fullName evidence="2">Uncharacterized protein</fullName>
    </submittedName>
</protein>
<dbReference type="AlphaFoldDB" id="A0A0E9Q0Q4"/>
<dbReference type="EMBL" id="GBXM01098268">
    <property type="protein sequence ID" value="JAH10309.1"/>
    <property type="molecule type" value="Transcribed_RNA"/>
</dbReference>
<proteinExistence type="predicted"/>
<keyword evidence="1" id="KW-1133">Transmembrane helix</keyword>
<name>A0A0E9Q0Q4_ANGAN</name>
<feature type="transmembrane region" description="Helical" evidence="1">
    <location>
        <begin position="12"/>
        <end position="30"/>
    </location>
</feature>
<keyword evidence="1" id="KW-0812">Transmembrane</keyword>
<sequence>MIGYLWHKRSRGFVGIPNVVGVLGCMHVRINLHQRRRFFFVTRSIIIP</sequence>
<reference evidence="2" key="2">
    <citation type="journal article" date="2015" name="Fish Shellfish Immunol.">
        <title>Early steps in the European eel (Anguilla anguilla)-Vibrio vulnificus interaction in the gills: Role of the RtxA13 toxin.</title>
        <authorList>
            <person name="Callol A."/>
            <person name="Pajuelo D."/>
            <person name="Ebbesson L."/>
            <person name="Teles M."/>
            <person name="MacKenzie S."/>
            <person name="Amaro C."/>
        </authorList>
    </citation>
    <scope>NUCLEOTIDE SEQUENCE</scope>
</reference>
<accession>A0A0E9Q0Q4</accession>
<evidence type="ECO:0000313" key="2">
    <source>
        <dbReference type="EMBL" id="JAH10309.1"/>
    </source>
</evidence>
<evidence type="ECO:0000256" key="1">
    <source>
        <dbReference type="SAM" id="Phobius"/>
    </source>
</evidence>
<organism evidence="2">
    <name type="scientific">Anguilla anguilla</name>
    <name type="common">European freshwater eel</name>
    <name type="synonym">Muraena anguilla</name>
    <dbReference type="NCBI Taxonomy" id="7936"/>
    <lineage>
        <taxon>Eukaryota</taxon>
        <taxon>Metazoa</taxon>
        <taxon>Chordata</taxon>
        <taxon>Craniata</taxon>
        <taxon>Vertebrata</taxon>
        <taxon>Euteleostomi</taxon>
        <taxon>Actinopterygii</taxon>
        <taxon>Neopterygii</taxon>
        <taxon>Teleostei</taxon>
        <taxon>Anguilliformes</taxon>
        <taxon>Anguillidae</taxon>
        <taxon>Anguilla</taxon>
    </lineage>
</organism>
<keyword evidence="1" id="KW-0472">Membrane</keyword>